<evidence type="ECO:0000313" key="7">
    <source>
        <dbReference type="Proteomes" id="UP001057702"/>
    </source>
</evidence>
<evidence type="ECO:0000256" key="3">
    <source>
        <dbReference type="ARBA" id="ARBA00022989"/>
    </source>
</evidence>
<dbReference type="EMBL" id="JANFNG010000048">
    <property type="protein sequence ID" value="MCQ4084996.1"/>
    <property type="molecule type" value="Genomic_DNA"/>
</dbReference>
<dbReference type="SUPFAM" id="SSF161098">
    <property type="entry name" value="MetI-like"/>
    <property type="match status" value="1"/>
</dbReference>
<keyword evidence="7" id="KW-1185">Reference proteome</keyword>
<organism evidence="6 7">
    <name type="scientific">Streptomyces humicola</name>
    <dbReference type="NCBI Taxonomy" id="2953240"/>
    <lineage>
        <taxon>Bacteria</taxon>
        <taxon>Bacillati</taxon>
        <taxon>Actinomycetota</taxon>
        <taxon>Actinomycetes</taxon>
        <taxon>Kitasatosporales</taxon>
        <taxon>Streptomycetaceae</taxon>
        <taxon>Streptomyces</taxon>
    </lineage>
</organism>
<keyword evidence="2 5" id="KW-0812">Transmembrane</keyword>
<sequence>MLSNEKLYPVTLGVYMWSSQVPEDPNFTILAITGAAVSIIPLVALFHFLQRYWRSGMTAGAVK</sequence>
<gene>
    <name evidence="6" type="ORF">NGB36_31655</name>
</gene>
<feature type="transmembrane region" description="Helical" evidence="5">
    <location>
        <begin position="27"/>
        <end position="49"/>
    </location>
</feature>
<comment type="caution">
    <text evidence="6">The sequence shown here is derived from an EMBL/GenBank/DDBJ whole genome shotgun (WGS) entry which is preliminary data.</text>
</comment>
<evidence type="ECO:0000256" key="4">
    <source>
        <dbReference type="ARBA" id="ARBA00023136"/>
    </source>
</evidence>
<evidence type="ECO:0000313" key="6">
    <source>
        <dbReference type="EMBL" id="MCQ4084996.1"/>
    </source>
</evidence>
<accession>A0ABT1Q4Y3</accession>
<keyword evidence="3 5" id="KW-1133">Transmembrane helix</keyword>
<reference evidence="6" key="1">
    <citation type="submission" date="2022-06" db="EMBL/GenBank/DDBJ databases">
        <title>Draft genome sequence of Streptomyces sp. RB6PN25 isolated from peat swamp forest in Thailand.</title>
        <authorList>
            <person name="Duangmal K."/>
            <person name="Klaysubun C."/>
        </authorList>
    </citation>
    <scope>NUCLEOTIDE SEQUENCE</scope>
    <source>
        <strain evidence="6">RB6PN25</strain>
    </source>
</reference>
<dbReference type="Proteomes" id="UP001057702">
    <property type="component" value="Unassembled WGS sequence"/>
</dbReference>
<keyword evidence="4 5" id="KW-0472">Membrane</keyword>
<name>A0ABT1Q4Y3_9ACTN</name>
<evidence type="ECO:0000256" key="5">
    <source>
        <dbReference type="SAM" id="Phobius"/>
    </source>
</evidence>
<evidence type="ECO:0000256" key="1">
    <source>
        <dbReference type="ARBA" id="ARBA00004141"/>
    </source>
</evidence>
<dbReference type="InterPro" id="IPR035906">
    <property type="entry name" value="MetI-like_sf"/>
</dbReference>
<dbReference type="RefSeq" id="WP_255924086.1">
    <property type="nucleotide sequence ID" value="NZ_JANFNG010000048.1"/>
</dbReference>
<comment type="subcellular location">
    <subcellularLocation>
        <location evidence="1">Membrane</location>
        <topology evidence="1">Multi-pass membrane protein</topology>
    </subcellularLocation>
</comment>
<protein>
    <submittedName>
        <fullName evidence="6">Uncharacterized protein</fullName>
    </submittedName>
</protein>
<proteinExistence type="predicted"/>
<evidence type="ECO:0000256" key="2">
    <source>
        <dbReference type="ARBA" id="ARBA00022692"/>
    </source>
</evidence>